<name>A0ABP5XBQ7_9ACTN</name>
<keyword evidence="2" id="KW-1133">Transmembrane helix</keyword>
<keyword evidence="2" id="KW-0472">Membrane</keyword>
<accession>A0ABP5XBQ7</accession>
<organism evidence="5 6">
    <name type="scientific">Streptomyces macrosporus</name>
    <dbReference type="NCBI Taxonomy" id="44032"/>
    <lineage>
        <taxon>Bacteria</taxon>
        <taxon>Bacillati</taxon>
        <taxon>Actinomycetota</taxon>
        <taxon>Actinomycetes</taxon>
        <taxon>Kitasatosporales</taxon>
        <taxon>Streptomycetaceae</taxon>
        <taxon>Streptomyces</taxon>
    </lineage>
</organism>
<dbReference type="Gene3D" id="3.40.50.410">
    <property type="entry name" value="von Willebrand factor, type A domain"/>
    <property type="match status" value="1"/>
</dbReference>
<dbReference type="Proteomes" id="UP001501638">
    <property type="component" value="Unassembled WGS sequence"/>
</dbReference>
<feature type="chain" id="PRO_5046852032" description="VWFA domain-containing protein" evidence="3">
    <location>
        <begin position="17"/>
        <end position="767"/>
    </location>
</feature>
<feature type="compositionally biased region" description="Low complexity" evidence="1">
    <location>
        <begin position="725"/>
        <end position="753"/>
    </location>
</feature>
<keyword evidence="3" id="KW-0732">Signal</keyword>
<feature type="signal peptide" evidence="3">
    <location>
        <begin position="1"/>
        <end position="16"/>
    </location>
</feature>
<dbReference type="InterPro" id="IPR036465">
    <property type="entry name" value="vWFA_dom_sf"/>
</dbReference>
<evidence type="ECO:0000313" key="5">
    <source>
        <dbReference type="EMBL" id="GAA2449375.1"/>
    </source>
</evidence>
<feature type="transmembrane region" description="Helical" evidence="2">
    <location>
        <begin position="583"/>
        <end position="607"/>
    </location>
</feature>
<dbReference type="SUPFAM" id="SSF53300">
    <property type="entry name" value="vWA-like"/>
    <property type="match status" value="1"/>
</dbReference>
<feature type="compositionally biased region" description="Basic and acidic residues" evidence="1">
    <location>
        <begin position="697"/>
        <end position="715"/>
    </location>
</feature>
<dbReference type="Pfam" id="PF00092">
    <property type="entry name" value="VWA"/>
    <property type="match status" value="1"/>
</dbReference>
<reference evidence="6" key="1">
    <citation type="journal article" date="2019" name="Int. J. Syst. Evol. Microbiol.">
        <title>The Global Catalogue of Microorganisms (GCM) 10K type strain sequencing project: providing services to taxonomists for standard genome sequencing and annotation.</title>
        <authorList>
            <consortium name="The Broad Institute Genomics Platform"/>
            <consortium name="The Broad Institute Genome Sequencing Center for Infectious Disease"/>
            <person name="Wu L."/>
            <person name="Ma J."/>
        </authorList>
    </citation>
    <scope>NUCLEOTIDE SEQUENCE [LARGE SCALE GENOMIC DNA]</scope>
    <source>
        <strain evidence="6">JCM 6305</strain>
    </source>
</reference>
<protein>
    <recommendedName>
        <fullName evidence="4">VWFA domain-containing protein</fullName>
    </recommendedName>
</protein>
<evidence type="ECO:0000256" key="1">
    <source>
        <dbReference type="SAM" id="MobiDB-lite"/>
    </source>
</evidence>
<evidence type="ECO:0000256" key="3">
    <source>
        <dbReference type="SAM" id="SignalP"/>
    </source>
</evidence>
<comment type="caution">
    <text evidence="5">The sequence shown here is derived from an EMBL/GenBank/DDBJ whole genome shotgun (WGS) entry which is preliminary data.</text>
</comment>
<keyword evidence="2" id="KW-0812">Transmembrane</keyword>
<evidence type="ECO:0000256" key="2">
    <source>
        <dbReference type="SAM" id="Phobius"/>
    </source>
</evidence>
<evidence type="ECO:0000259" key="4">
    <source>
        <dbReference type="PROSITE" id="PS50234"/>
    </source>
</evidence>
<proteinExistence type="predicted"/>
<dbReference type="CDD" id="cd00198">
    <property type="entry name" value="vWFA"/>
    <property type="match status" value="1"/>
</dbReference>
<keyword evidence="6" id="KW-1185">Reference proteome</keyword>
<feature type="domain" description="VWFA" evidence="4">
    <location>
        <begin position="29"/>
        <end position="241"/>
    </location>
</feature>
<sequence>MLCALAGLLYAPPGTAAPGAPADGPDPIDFAVVVDVSASIDEKALDLEAEAAALISQGEISERSRATVIGFGSAEKTGQQPVYEACPPTVVDTAGRQELSDCVKDLTDREEHRLGPGTDFPAALSQALERLAEGGPEGAPKVVFLLTDGKLDVRDSPSYGADPTSRQENARKRLDDLLAQARREKVQIWPLGFGNGIDRKALRDMAARGYRDGCADISDAKPRMRVVQGAADVDKALQETFAAARCAKVEQGGPGEGPGELRVTIPPLATDGSITVIKRDPRVTTTYYDPRGRKVPVEGTFDGSRFELSGQNSPVEALRVKDPLPGEWRVRVKMPDGRRDGPVTVRAIWQGVLRSFVSLEPSAPRPGEEVVVQMRMQTRRGVVISDPGQLAGVKVTARLSGDGFDPVDVVLRDDGKGPDERADDVRYTAGLRVPREASGKLELTGEMAAPGIRSDRRPFATRISLENPKVTAGVTLDGHTVHPGGRVTGTLTVRNNDSAPHTLRLELRDQGTASPARIDPSRVTVEPGARERVPFDLRFDADAAPGEAGGTIAVVDATDADRTLRTSFLAVTVEPEPTWWDRWWWAVALACGVLVVGAGVVAARVLYGRRRDSLHGLVVELRREGRSLGELRVRGSGVRSYHFAVEGPSSARPSLRRRNSGSDGTYRLWRRDGGLRLRTPGGREQAVPRGGAVPLDHGLELLVRGERAPSRDRRSGTAGRDSGSRPRPAGGTPRAGAGRATAGRGTTGRTAPGGRPGRGSGGHDPAF</sequence>
<dbReference type="EMBL" id="BAAASZ010000026">
    <property type="protein sequence ID" value="GAA2449375.1"/>
    <property type="molecule type" value="Genomic_DNA"/>
</dbReference>
<evidence type="ECO:0000313" key="6">
    <source>
        <dbReference type="Proteomes" id="UP001501638"/>
    </source>
</evidence>
<feature type="compositionally biased region" description="Gly residues" evidence="1">
    <location>
        <begin position="754"/>
        <end position="767"/>
    </location>
</feature>
<gene>
    <name evidence="5" type="ORF">GCM10010405_35970</name>
</gene>
<dbReference type="SMART" id="SM00327">
    <property type="entry name" value="VWA"/>
    <property type="match status" value="1"/>
</dbReference>
<dbReference type="InterPro" id="IPR002035">
    <property type="entry name" value="VWF_A"/>
</dbReference>
<feature type="region of interest" description="Disordered" evidence="1">
    <location>
        <begin position="672"/>
        <end position="767"/>
    </location>
</feature>
<dbReference type="PROSITE" id="PS50234">
    <property type="entry name" value="VWFA"/>
    <property type="match status" value="1"/>
</dbReference>